<dbReference type="InterPro" id="IPR009097">
    <property type="entry name" value="Cyclic_Pdiesterase"/>
</dbReference>
<protein>
    <submittedName>
        <fullName evidence="1">2'-5' RNA ligase</fullName>
    </submittedName>
</protein>
<dbReference type="Pfam" id="PF13563">
    <property type="entry name" value="2_5_RNA_ligase2"/>
    <property type="match status" value="1"/>
</dbReference>
<dbReference type="Gene3D" id="3.90.1140.10">
    <property type="entry name" value="Cyclic phosphodiesterase"/>
    <property type="match status" value="1"/>
</dbReference>
<name>A0A2S4A0Y1_ARTGL</name>
<dbReference type="OrthoDB" id="358773at2"/>
<keyword evidence="1" id="KW-0436">Ligase</keyword>
<proteinExistence type="predicted"/>
<keyword evidence="2" id="KW-1185">Reference proteome</keyword>
<dbReference type="Proteomes" id="UP000237061">
    <property type="component" value="Unassembled WGS sequence"/>
</dbReference>
<dbReference type="SUPFAM" id="SSF55144">
    <property type="entry name" value="LigT-like"/>
    <property type="match status" value="1"/>
</dbReference>
<comment type="caution">
    <text evidence="1">The sequence shown here is derived from an EMBL/GenBank/DDBJ whole genome shotgun (WGS) entry which is preliminary data.</text>
</comment>
<accession>A0A2S4A0Y1</accession>
<gene>
    <name evidence="1" type="ORF">CVS27_02585</name>
</gene>
<organism evidence="1 2">
    <name type="scientific">Arthrobacter glacialis</name>
    <dbReference type="NCBI Taxonomy" id="1664"/>
    <lineage>
        <taxon>Bacteria</taxon>
        <taxon>Bacillati</taxon>
        <taxon>Actinomycetota</taxon>
        <taxon>Actinomycetes</taxon>
        <taxon>Micrococcales</taxon>
        <taxon>Micrococcaceae</taxon>
        <taxon>Arthrobacter</taxon>
    </lineage>
</organism>
<dbReference type="PANTHER" id="PTHR40037:SF1">
    <property type="entry name" value="PHOSPHOESTERASE SAOUHSC_00951-RELATED"/>
    <property type="match status" value="1"/>
</dbReference>
<reference evidence="1 2" key="1">
    <citation type="submission" date="2018-01" db="EMBL/GenBank/DDBJ databases">
        <title>Arthrobacter sp. nov., from glaciers in China.</title>
        <authorList>
            <person name="Liu Q."/>
            <person name="Xin Y.-H."/>
        </authorList>
    </citation>
    <scope>NUCLEOTIDE SEQUENCE [LARGE SCALE GENOMIC DNA]</scope>
    <source>
        <strain evidence="1 2">HLT2-12-2</strain>
    </source>
</reference>
<dbReference type="GO" id="GO:0016874">
    <property type="term" value="F:ligase activity"/>
    <property type="evidence" value="ECO:0007669"/>
    <property type="project" value="UniProtKB-KW"/>
</dbReference>
<evidence type="ECO:0000313" key="2">
    <source>
        <dbReference type="Proteomes" id="UP000237061"/>
    </source>
</evidence>
<dbReference type="PANTHER" id="PTHR40037">
    <property type="entry name" value="PHOSPHOESTERASE YJCG-RELATED"/>
    <property type="match status" value="1"/>
</dbReference>
<dbReference type="EMBL" id="PPXC01000002">
    <property type="protein sequence ID" value="POH74777.1"/>
    <property type="molecule type" value="Genomic_DNA"/>
</dbReference>
<dbReference type="AlphaFoldDB" id="A0A2S4A0Y1"/>
<sequence length="187" mass="19508">MSVPGIGQSGASPVPHADSLGVIISLPAALAAEISARRAVYQGPDAAVVPPHITLVSGRTTDTWEKAAEHVRSVAATAAPFVISLRGTGTFEPVSPVVYLNVARGGAECTELHEQLLAGPLEHLLEFDFLPHLTVAHDLDEPAMTLAKSEMATFNADFEVGSIGLFDHLGGGWELREELSLGGGKPA</sequence>
<dbReference type="InterPro" id="IPR050580">
    <property type="entry name" value="2H_phosphoesterase_YjcG-like"/>
</dbReference>
<evidence type="ECO:0000313" key="1">
    <source>
        <dbReference type="EMBL" id="POH74777.1"/>
    </source>
</evidence>